<sequence>MNALAQDVALLRRLYTGESVQQARKAIRQLREGAAPIPAATSPAQRHLEARVFLCLLENRHLYTRYPLGITAVHPEPEGIAIHLESEQRATEVLFNLLPAHAPGQELHGLAGLRITRRDQTAIELRVLGQPTRLRLHGLPSRLWRSAETGTLDRWVDPDTMRLCWRSSPRAWTPTECEHHARYEDDSDSYVQLHQRGSWLGSGLLRRAALLHTVANTYLLDGYRGDAVAGARLVIRSSHVRGHGPGPHHIVSALLDPICGLPLQVARFRGDTDERYGSDQHFVLEDPDKTNLLDLRASIEQPPSNLGPELWDSIIRRLPSQGFTNGAAPGSLVALCGRAAP</sequence>
<dbReference type="AlphaFoldDB" id="A0A7T1T2I3"/>
<dbReference type="RefSeq" id="WP_197348707.1">
    <property type="nucleotide sequence ID" value="NZ_CP048882.1"/>
</dbReference>
<name>A0A7T1T2I3_9ACTN</name>
<dbReference type="Proteomes" id="UP000595046">
    <property type="component" value="Chromosome"/>
</dbReference>
<dbReference type="KEGG" id="sbat:G4Z16_01050"/>
<dbReference type="EMBL" id="CP048882">
    <property type="protein sequence ID" value="QPP05205.1"/>
    <property type="molecule type" value="Genomic_DNA"/>
</dbReference>
<proteinExistence type="predicted"/>
<evidence type="ECO:0000313" key="2">
    <source>
        <dbReference type="Proteomes" id="UP000595046"/>
    </source>
</evidence>
<keyword evidence="2" id="KW-1185">Reference proteome</keyword>
<organism evidence="1 2">
    <name type="scientific">Streptomyces bathyalis</name>
    <dbReference type="NCBI Taxonomy" id="2710756"/>
    <lineage>
        <taxon>Bacteria</taxon>
        <taxon>Bacillati</taxon>
        <taxon>Actinomycetota</taxon>
        <taxon>Actinomycetes</taxon>
        <taxon>Kitasatosporales</taxon>
        <taxon>Streptomycetaceae</taxon>
        <taxon>Streptomyces</taxon>
    </lineage>
</organism>
<protein>
    <submittedName>
        <fullName evidence="1">Uncharacterized protein</fullName>
    </submittedName>
</protein>
<reference evidence="2" key="1">
    <citation type="submission" date="2020-02" db="EMBL/GenBank/DDBJ databases">
        <title>Streptomyces sp. ASO4wet.</title>
        <authorList>
            <person name="Risdian C."/>
            <person name="Landwehr W."/>
            <person name="Schupp P."/>
            <person name="Wink J."/>
        </authorList>
    </citation>
    <scope>NUCLEOTIDE SEQUENCE [LARGE SCALE GENOMIC DNA]</scope>
    <source>
        <strain evidence="2">ASO4wet</strain>
    </source>
</reference>
<evidence type="ECO:0000313" key="1">
    <source>
        <dbReference type="EMBL" id="QPP05205.1"/>
    </source>
</evidence>
<accession>A0A7T1T2I3</accession>
<gene>
    <name evidence="1" type="ORF">G4Z16_01050</name>
</gene>